<keyword evidence="2" id="KW-1133">Transmembrane helix</keyword>
<feature type="transmembrane region" description="Helical" evidence="2">
    <location>
        <begin position="33"/>
        <end position="52"/>
    </location>
</feature>
<dbReference type="PANTHER" id="PTHR40027:SF1">
    <property type="entry name" value="CELL DIVISION PROTEIN DIVIC"/>
    <property type="match status" value="1"/>
</dbReference>
<sequence>MGKRQSNVAQLHANIGKPKQAKQLMSTRRKKRALMISGAIAVVTFCLGFQLYGAKANLNQVNGQIHSEKINLKKQKTKAAELKQKNKLLKNEDYVKDLAHTKYGYSQKGETNYHLSSSK</sequence>
<dbReference type="RefSeq" id="WP_139562418.1">
    <property type="nucleotide sequence ID" value="NZ_JARBEV010000009.1"/>
</dbReference>
<keyword evidence="2" id="KW-0812">Transmembrane</keyword>
<dbReference type="InterPro" id="IPR007060">
    <property type="entry name" value="FtsL/DivIC"/>
</dbReference>
<feature type="coiled-coil region" evidence="1">
    <location>
        <begin position="65"/>
        <end position="92"/>
    </location>
</feature>
<dbReference type="InterPro" id="IPR039076">
    <property type="entry name" value="DivIC"/>
</dbReference>
<dbReference type="AlphaFoldDB" id="A0A5C4TIR1"/>
<dbReference type="EMBL" id="QFCR01000011">
    <property type="protein sequence ID" value="TNK90328.1"/>
    <property type="molecule type" value="Genomic_DNA"/>
</dbReference>
<protein>
    <submittedName>
        <fullName evidence="3">Septum formation initiator</fullName>
    </submittedName>
</protein>
<dbReference type="GO" id="GO:0051301">
    <property type="term" value="P:cell division"/>
    <property type="evidence" value="ECO:0007669"/>
    <property type="project" value="InterPro"/>
</dbReference>
<evidence type="ECO:0000313" key="3">
    <source>
        <dbReference type="EMBL" id="TNK90328.1"/>
    </source>
</evidence>
<accession>A0A5C4TIR1</accession>
<name>A0A5C4TIR1_FRUSA</name>
<dbReference type="Pfam" id="PF04977">
    <property type="entry name" value="DivIC"/>
    <property type="match status" value="1"/>
</dbReference>
<keyword evidence="2" id="KW-0472">Membrane</keyword>
<dbReference type="Proteomes" id="UP000313312">
    <property type="component" value="Unassembled WGS sequence"/>
</dbReference>
<proteinExistence type="predicted"/>
<evidence type="ECO:0000256" key="2">
    <source>
        <dbReference type="SAM" id="Phobius"/>
    </source>
</evidence>
<dbReference type="PANTHER" id="PTHR40027">
    <property type="entry name" value="CELL DIVISION PROTEIN DIVIC"/>
    <property type="match status" value="1"/>
</dbReference>
<evidence type="ECO:0000256" key="1">
    <source>
        <dbReference type="SAM" id="Coils"/>
    </source>
</evidence>
<reference evidence="3 4" key="1">
    <citation type="submission" date="2018-05" db="EMBL/GenBank/DDBJ databases">
        <title>Lactobacillus sanfranciscensis Ah4 draft denome sequence.</title>
        <authorList>
            <person name="Zhang G."/>
        </authorList>
    </citation>
    <scope>NUCLEOTIDE SEQUENCE [LARGE SCALE GENOMIC DNA]</scope>
    <source>
        <strain evidence="3 4">Ah4</strain>
    </source>
</reference>
<evidence type="ECO:0000313" key="4">
    <source>
        <dbReference type="Proteomes" id="UP000313312"/>
    </source>
</evidence>
<gene>
    <name evidence="3" type="ORF">DID87_04295</name>
</gene>
<keyword evidence="1" id="KW-0175">Coiled coil</keyword>
<organism evidence="3 4">
    <name type="scientific">Fructilactobacillus sanfranciscensis</name>
    <name type="common">Lactobacillus sanfranciscensis</name>
    <dbReference type="NCBI Taxonomy" id="1625"/>
    <lineage>
        <taxon>Bacteria</taxon>
        <taxon>Bacillati</taxon>
        <taxon>Bacillota</taxon>
        <taxon>Bacilli</taxon>
        <taxon>Lactobacillales</taxon>
        <taxon>Lactobacillaceae</taxon>
        <taxon>Fructilactobacillus</taxon>
    </lineage>
</organism>
<comment type="caution">
    <text evidence="3">The sequence shown here is derived from an EMBL/GenBank/DDBJ whole genome shotgun (WGS) entry which is preliminary data.</text>
</comment>